<dbReference type="RefSeq" id="WP_186853752.1">
    <property type="nucleotide sequence ID" value="NZ_JACOPG010000001.1"/>
</dbReference>
<keyword evidence="5 7" id="KW-0472">Membrane</keyword>
<accession>A0ABR7GDB6</accession>
<dbReference type="InterPro" id="IPR025857">
    <property type="entry name" value="MacB_PCD"/>
</dbReference>
<dbReference type="Pfam" id="PF12704">
    <property type="entry name" value="MacB_PCD"/>
    <property type="match status" value="1"/>
</dbReference>
<dbReference type="PANTHER" id="PTHR30572:SF4">
    <property type="entry name" value="ABC TRANSPORTER PERMEASE YTRF"/>
    <property type="match status" value="1"/>
</dbReference>
<organism evidence="10 11">
    <name type="scientific">Roseburia lenta</name>
    <dbReference type="NCBI Taxonomy" id="2763061"/>
    <lineage>
        <taxon>Bacteria</taxon>
        <taxon>Bacillati</taxon>
        <taxon>Bacillota</taxon>
        <taxon>Clostridia</taxon>
        <taxon>Lachnospirales</taxon>
        <taxon>Lachnospiraceae</taxon>
        <taxon>Roseburia</taxon>
    </lineage>
</organism>
<keyword evidence="3 7" id="KW-0812">Transmembrane</keyword>
<proteinExistence type="inferred from homology"/>
<evidence type="ECO:0000259" key="9">
    <source>
        <dbReference type="Pfam" id="PF12704"/>
    </source>
</evidence>
<feature type="transmembrane region" description="Helical" evidence="7">
    <location>
        <begin position="363"/>
        <end position="392"/>
    </location>
</feature>
<keyword evidence="4 7" id="KW-1133">Transmembrane helix</keyword>
<sequence>MNITESIRLSFESLKSNKLRSFLTMLGIIIGISAVITITTIGNSLQKTIASTMRELGGTNLIYAYVNAITPEFETDAEWEAWQYPEMTKDEQLTYERLSEFQTDFADRVEAVVVEEMLISAASSTGDKSSAKVSVNGVTPGYLSSSKLTLIAGRDISDADNKQAKATALVSDLYVKYAWGGQNPIGRQILVQSDEDGTVQKFYVVGVYHYDARKQGSGIDTKTPEKDTVTPILVPYTYAAQTNQANGMENDLQSFNIMAKDGVDATALSQDIATYFDQKYFSANGTFELQCYDMASELGQIDQVLNVLTIAISVIAAISLIVGGVGVMNIMLVSVVERTREIGIRKALGAKNKSIRRQFMTEAVVICLMGGVIGIVIGILNGFLLSQVAGMLVSSYEQELGSMLHVTVSPSITAIIISVVFSMLIGVVFGYYPAKRAANMSPIDALRYE</sequence>
<name>A0ABR7GDB6_9FIRM</name>
<evidence type="ECO:0000256" key="3">
    <source>
        <dbReference type="ARBA" id="ARBA00022692"/>
    </source>
</evidence>
<evidence type="ECO:0000256" key="4">
    <source>
        <dbReference type="ARBA" id="ARBA00022989"/>
    </source>
</evidence>
<gene>
    <name evidence="10" type="ORF">H8R94_02215</name>
</gene>
<feature type="transmembrane region" description="Helical" evidence="7">
    <location>
        <begin position="21"/>
        <end position="42"/>
    </location>
</feature>
<dbReference type="EMBL" id="JACOPG010000001">
    <property type="protein sequence ID" value="MBC5685437.1"/>
    <property type="molecule type" value="Genomic_DNA"/>
</dbReference>
<keyword evidence="2" id="KW-1003">Cell membrane</keyword>
<evidence type="ECO:0000256" key="5">
    <source>
        <dbReference type="ARBA" id="ARBA00023136"/>
    </source>
</evidence>
<evidence type="ECO:0000259" key="8">
    <source>
        <dbReference type="Pfam" id="PF02687"/>
    </source>
</evidence>
<keyword evidence="11" id="KW-1185">Reference proteome</keyword>
<comment type="similarity">
    <text evidence="6">Belongs to the ABC-4 integral membrane protein family.</text>
</comment>
<dbReference type="InterPro" id="IPR050250">
    <property type="entry name" value="Macrolide_Exporter_MacB"/>
</dbReference>
<feature type="transmembrane region" description="Helical" evidence="7">
    <location>
        <begin position="310"/>
        <end position="336"/>
    </location>
</feature>
<dbReference type="Pfam" id="PF02687">
    <property type="entry name" value="FtsX"/>
    <property type="match status" value="1"/>
</dbReference>
<dbReference type="Proteomes" id="UP000643810">
    <property type="component" value="Unassembled WGS sequence"/>
</dbReference>
<feature type="transmembrane region" description="Helical" evidence="7">
    <location>
        <begin position="412"/>
        <end position="432"/>
    </location>
</feature>
<evidence type="ECO:0000313" key="11">
    <source>
        <dbReference type="Proteomes" id="UP000643810"/>
    </source>
</evidence>
<evidence type="ECO:0000313" key="10">
    <source>
        <dbReference type="EMBL" id="MBC5685437.1"/>
    </source>
</evidence>
<evidence type="ECO:0000256" key="1">
    <source>
        <dbReference type="ARBA" id="ARBA00004651"/>
    </source>
</evidence>
<feature type="domain" description="ABC3 transporter permease C-terminal" evidence="8">
    <location>
        <begin position="314"/>
        <end position="442"/>
    </location>
</feature>
<feature type="domain" description="MacB-like periplasmic core" evidence="9">
    <location>
        <begin position="21"/>
        <end position="274"/>
    </location>
</feature>
<comment type="subcellular location">
    <subcellularLocation>
        <location evidence="1">Cell membrane</location>
        <topology evidence="1">Multi-pass membrane protein</topology>
    </subcellularLocation>
</comment>
<dbReference type="PANTHER" id="PTHR30572">
    <property type="entry name" value="MEMBRANE COMPONENT OF TRANSPORTER-RELATED"/>
    <property type="match status" value="1"/>
</dbReference>
<reference evidence="10 11" key="1">
    <citation type="submission" date="2020-08" db="EMBL/GenBank/DDBJ databases">
        <title>Genome public.</title>
        <authorList>
            <person name="Liu C."/>
            <person name="Sun Q."/>
        </authorList>
    </citation>
    <scope>NUCLEOTIDE SEQUENCE [LARGE SCALE GENOMIC DNA]</scope>
    <source>
        <strain evidence="10 11">NSJ-9</strain>
    </source>
</reference>
<comment type="caution">
    <text evidence="10">The sequence shown here is derived from an EMBL/GenBank/DDBJ whole genome shotgun (WGS) entry which is preliminary data.</text>
</comment>
<evidence type="ECO:0000256" key="6">
    <source>
        <dbReference type="ARBA" id="ARBA00038076"/>
    </source>
</evidence>
<evidence type="ECO:0000256" key="2">
    <source>
        <dbReference type="ARBA" id="ARBA00022475"/>
    </source>
</evidence>
<protein>
    <submittedName>
        <fullName evidence="10">ABC transporter permease</fullName>
    </submittedName>
</protein>
<evidence type="ECO:0000256" key="7">
    <source>
        <dbReference type="SAM" id="Phobius"/>
    </source>
</evidence>
<dbReference type="InterPro" id="IPR003838">
    <property type="entry name" value="ABC3_permease_C"/>
</dbReference>